<dbReference type="AlphaFoldDB" id="A0AAV1IIQ8"/>
<accession>A0AAV1IIQ8</accession>
<reference evidence="1 2" key="1">
    <citation type="submission" date="2023-10" db="EMBL/GenBank/DDBJ databases">
        <authorList>
            <person name="Maclean D."/>
            <person name="Macfadyen A."/>
        </authorList>
    </citation>
    <scope>NUCLEOTIDE SEQUENCE [LARGE SCALE GENOMIC DNA]</scope>
</reference>
<gene>
    <name evidence="1" type="ORF">CVIRNUC_009318</name>
</gene>
<sequence>MSKFAQGLSKLKLKEVPTYVQEHAGKHWTPGQIQSRTYNFLHGYKEKYIDTGSIKPLTDTMIGLFFFSYLVAWPQEYAHMKAEEKAKLEGKSGH</sequence>
<name>A0AAV1IIQ8_9CHLO</name>
<dbReference type="PANTHER" id="PTHR36059:SF2">
    <property type="entry name" value="OS02G0175800 PROTEIN"/>
    <property type="match status" value="1"/>
</dbReference>
<evidence type="ECO:0000313" key="2">
    <source>
        <dbReference type="Proteomes" id="UP001314263"/>
    </source>
</evidence>
<dbReference type="PANTHER" id="PTHR36059">
    <property type="entry name" value="OS02G0175800 PROTEIN"/>
    <property type="match status" value="1"/>
</dbReference>
<proteinExistence type="predicted"/>
<dbReference type="EMBL" id="CAUYUE010000014">
    <property type="protein sequence ID" value="CAK0786105.1"/>
    <property type="molecule type" value="Genomic_DNA"/>
</dbReference>
<dbReference type="Proteomes" id="UP001314263">
    <property type="component" value="Unassembled WGS sequence"/>
</dbReference>
<protein>
    <submittedName>
        <fullName evidence="1">Uncharacterized protein</fullName>
    </submittedName>
</protein>
<comment type="caution">
    <text evidence="1">The sequence shown here is derived from an EMBL/GenBank/DDBJ whole genome shotgun (WGS) entry which is preliminary data.</text>
</comment>
<keyword evidence="2" id="KW-1185">Reference proteome</keyword>
<organism evidence="1 2">
    <name type="scientific">Coccomyxa viridis</name>
    <dbReference type="NCBI Taxonomy" id="1274662"/>
    <lineage>
        <taxon>Eukaryota</taxon>
        <taxon>Viridiplantae</taxon>
        <taxon>Chlorophyta</taxon>
        <taxon>core chlorophytes</taxon>
        <taxon>Trebouxiophyceae</taxon>
        <taxon>Trebouxiophyceae incertae sedis</taxon>
        <taxon>Coccomyxaceae</taxon>
        <taxon>Coccomyxa</taxon>
    </lineage>
</organism>
<evidence type="ECO:0000313" key="1">
    <source>
        <dbReference type="EMBL" id="CAK0786105.1"/>
    </source>
</evidence>